<dbReference type="EMBL" id="JAEKNS010000030">
    <property type="protein sequence ID" value="MBJ7593640.1"/>
    <property type="molecule type" value="Genomic_DNA"/>
</dbReference>
<organism evidence="3 4">
    <name type="scientific">Candidatus Aeolococcus gillhamiae</name>
    <dbReference type="NCBI Taxonomy" id="3127015"/>
    <lineage>
        <taxon>Bacteria</taxon>
        <taxon>Bacillati</taxon>
        <taxon>Candidatus Dormiibacterota</taxon>
        <taxon>Candidatus Dormibacteria</taxon>
        <taxon>Candidatus Aeolococcales</taxon>
        <taxon>Candidatus Aeolococcaceae</taxon>
        <taxon>Candidatus Aeolococcus</taxon>
    </lineage>
</organism>
<reference evidence="2 5" key="3">
    <citation type="submission" date="2020-10" db="EMBL/GenBank/DDBJ databases">
        <title>Ca. Dormibacterota MAGs.</title>
        <authorList>
            <person name="Montgomery K."/>
        </authorList>
    </citation>
    <scope>NUCLEOTIDE SEQUENCE [LARGE SCALE GENOMIC DNA]</scope>
    <source>
        <strain evidence="2">SC8812_S17_18</strain>
    </source>
</reference>
<feature type="transmembrane region" description="Helical" evidence="1">
    <location>
        <begin position="45"/>
        <end position="68"/>
    </location>
</feature>
<keyword evidence="1" id="KW-0472">Membrane</keyword>
<evidence type="ECO:0000313" key="3">
    <source>
        <dbReference type="EMBL" id="PZR80206.1"/>
    </source>
</evidence>
<reference evidence="3" key="2">
    <citation type="submission" date="2018-05" db="EMBL/GenBank/DDBJ databases">
        <authorList>
            <person name="Ferrari B."/>
        </authorList>
    </citation>
    <scope>NUCLEOTIDE SEQUENCE</scope>
    <source>
        <strain evidence="3">RRmetagenome_bin12</strain>
    </source>
</reference>
<keyword evidence="1" id="KW-0812">Transmembrane</keyword>
<proteinExistence type="predicted"/>
<evidence type="ECO:0000313" key="4">
    <source>
        <dbReference type="Proteomes" id="UP000248724"/>
    </source>
</evidence>
<dbReference type="Proteomes" id="UP000606991">
    <property type="component" value="Unassembled WGS sequence"/>
</dbReference>
<feature type="transmembrane region" description="Helical" evidence="1">
    <location>
        <begin position="80"/>
        <end position="100"/>
    </location>
</feature>
<name>A0A2W5ZBG1_9BACT</name>
<sequence>MADTSPGAAPHVHFVHVSHPRFVQRRKRGPVKVADQVSPSFNGRLALHITAIVGTMWCAYAFAVLALVVLPQATSSPLLLVQWISQTFIQLVMLSILMVGQNIQGKAADQRAADTYADAEAILHECLQLQEHLQAQDKVLDHLVARLAKTA</sequence>
<evidence type="ECO:0000313" key="5">
    <source>
        <dbReference type="Proteomes" id="UP000606991"/>
    </source>
</evidence>
<accession>A0A934K0J3</accession>
<evidence type="ECO:0000313" key="2">
    <source>
        <dbReference type="EMBL" id="MBJ7593640.1"/>
    </source>
</evidence>
<dbReference type="EMBL" id="QHBU01000165">
    <property type="protein sequence ID" value="PZR80206.1"/>
    <property type="molecule type" value="Genomic_DNA"/>
</dbReference>
<gene>
    <name evidence="3" type="ORF">DLM65_08700</name>
    <name evidence="2" type="ORF">JF886_02060</name>
</gene>
<dbReference type="RefSeq" id="WP_337309107.1">
    <property type="nucleotide sequence ID" value="NZ_JAEKNS010000030.1"/>
</dbReference>
<reference evidence="3 4" key="1">
    <citation type="journal article" date="2017" name="Nature">
        <title>Atmospheric trace gases support primary production in Antarctic desert surface soil.</title>
        <authorList>
            <person name="Ji M."/>
            <person name="Greening C."/>
            <person name="Vanwonterghem I."/>
            <person name="Carere C.R."/>
            <person name="Bay S.K."/>
            <person name="Steen J.A."/>
            <person name="Montgomery K."/>
            <person name="Lines T."/>
            <person name="Beardall J."/>
            <person name="van Dorst J."/>
            <person name="Snape I."/>
            <person name="Stott M.B."/>
            <person name="Hugenholtz P."/>
            <person name="Ferrari B.C."/>
        </authorList>
    </citation>
    <scope>NUCLEOTIDE SEQUENCE [LARGE SCALE GENOMIC DNA]</scope>
    <source>
        <strain evidence="3">RRmetagenome_bin12</strain>
    </source>
</reference>
<dbReference type="Proteomes" id="UP000248724">
    <property type="component" value="Unassembled WGS sequence"/>
</dbReference>
<protein>
    <recommendedName>
        <fullName evidence="6">DUF1003 domain-containing protein</fullName>
    </recommendedName>
</protein>
<dbReference type="AlphaFoldDB" id="A0A2W5ZBG1"/>
<keyword evidence="1" id="KW-1133">Transmembrane helix</keyword>
<accession>A0A2W5ZBG1</accession>
<comment type="caution">
    <text evidence="3">The sequence shown here is derived from an EMBL/GenBank/DDBJ whole genome shotgun (WGS) entry which is preliminary data.</text>
</comment>
<evidence type="ECO:0000256" key="1">
    <source>
        <dbReference type="SAM" id="Phobius"/>
    </source>
</evidence>
<evidence type="ECO:0008006" key="6">
    <source>
        <dbReference type="Google" id="ProtNLM"/>
    </source>
</evidence>